<evidence type="ECO:0000313" key="2">
    <source>
        <dbReference type="Proteomes" id="UP000324896"/>
    </source>
</evidence>
<dbReference type="AlphaFoldDB" id="A0A1G6IUE9"/>
<evidence type="ECO:0000313" key="1">
    <source>
        <dbReference type="EMBL" id="SDC10053.1"/>
    </source>
</evidence>
<protein>
    <submittedName>
        <fullName evidence="1">Uncharacterized protein</fullName>
    </submittedName>
</protein>
<sequence length="101" mass="11931">MVMDNYKVGEHYTAKTYKESGFNFPDGEYKLKIIREGFPESPVNHEDELVIAEEQWLEGLEGSDQYKTDLDGNWYYFEFPINDEGIDYMWVPESVVVEVFE</sequence>
<dbReference type="Proteomes" id="UP000324896">
    <property type="component" value="Unassembled WGS sequence"/>
</dbReference>
<gene>
    <name evidence="1" type="ORF">SAMN04488597_10287</name>
</gene>
<organism evidence="1 2">
    <name type="scientific">Halanaerobium congolense</name>
    <dbReference type="NCBI Taxonomy" id="54121"/>
    <lineage>
        <taxon>Bacteria</taxon>
        <taxon>Bacillati</taxon>
        <taxon>Bacillota</taxon>
        <taxon>Clostridia</taxon>
        <taxon>Halanaerobiales</taxon>
        <taxon>Halanaerobiaceae</taxon>
        <taxon>Halanaerobium</taxon>
    </lineage>
</organism>
<dbReference type="EMBL" id="FMYT01000002">
    <property type="protein sequence ID" value="SDC10053.1"/>
    <property type="molecule type" value="Genomic_DNA"/>
</dbReference>
<accession>A0A1G6IUE9</accession>
<name>A0A1G6IUE9_9FIRM</name>
<reference evidence="1 2" key="1">
    <citation type="submission" date="2016-10" db="EMBL/GenBank/DDBJ databases">
        <authorList>
            <person name="Varghese N."/>
            <person name="Submissions S."/>
        </authorList>
    </citation>
    <scope>NUCLEOTIDE SEQUENCE [LARGE SCALE GENOMIC DNA]</scope>
    <source>
        <strain evidence="1 2">WG10</strain>
    </source>
</reference>
<proteinExistence type="predicted"/>